<evidence type="ECO:0000313" key="1">
    <source>
        <dbReference type="EMBL" id="EEX73469.1"/>
    </source>
</evidence>
<sequence>MESTINILKYGNVEISVADRGAELRSYKVNGEEFMWDRKPEFWAASSPVLFPFVGSIKNGAYSYNGKEYKISTRHGFARTEDFELVEKTENSLKFRFSSNKETLEKYPFEFELFITYTIAGNTLEIGYNVVNKNDSDMYFSLGTHPAFALDVTDDIKLSDYYLEFEKNETSQKYKLTDNGLVFDEKADCLNNENKLQITETVFDNDAIVFDDLKSEKVTIKNSKNSKELSVDYKGFPYIAFWSKPKAPYVCIEPWYGISDFESASGKLEEKTGILKLEKDGEFFAKLIVKGKNNEKLKKLKFSVGFLGKLGYNMFN</sequence>
<dbReference type="Gene3D" id="2.70.98.10">
    <property type="match status" value="1"/>
</dbReference>
<dbReference type="Proteomes" id="UP000006233">
    <property type="component" value="Unassembled WGS sequence"/>
</dbReference>
<dbReference type="InterPro" id="IPR008183">
    <property type="entry name" value="Aldose_1/G6P_1-epimerase"/>
</dbReference>
<dbReference type="SUPFAM" id="SSF74650">
    <property type="entry name" value="Galactose mutarotase-like"/>
    <property type="match status" value="1"/>
</dbReference>
<dbReference type="RefSeq" id="WP_006805791.1">
    <property type="nucleotide sequence ID" value="NZ_GG700633.1"/>
</dbReference>
<dbReference type="CDD" id="cd09024">
    <property type="entry name" value="Aldose_epim_lacX"/>
    <property type="match status" value="1"/>
</dbReference>
<dbReference type="PANTHER" id="PTHR11122:SF13">
    <property type="entry name" value="GLUCOSE-6-PHOSPHATE 1-EPIMERASE"/>
    <property type="match status" value="1"/>
</dbReference>
<dbReference type="GO" id="GO:0016853">
    <property type="term" value="F:isomerase activity"/>
    <property type="evidence" value="ECO:0007669"/>
    <property type="project" value="InterPro"/>
</dbReference>
<proteinExistence type="predicted"/>
<dbReference type="PANTHER" id="PTHR11122">
    <property type="entry name" value="APOSPORY-ASSOCIATED PROTEIN C-RELATED"/>
    <property type="match status" value="1"/>
</dbReference>
<gene>
    <name evidence="1" type="ORF">GCWU000323_02504</name>
</gene>
<organism evidence="1 2">
    <name type="scientific">Leptotrichia hofstadii F0254</name>
    <dbReference type="NCBI Taxonomy" id="634994"/>
    <lineage>
        <taxon>Bacteria</taxon>
        <taxon>Fusobacteriati</taxon>
        <taxon>Fusobacteriota</taxon>
        <taxon>Fusobacteriia</taxon>
        <taxon>Fusobacteriales</taxon>
        <taxon>Leptotrichiaceae</taxon>
        <taxon>Leptotrichia</taxon>
    </lineage>
</organism>
<dbReference type="eggNOG" id="COG2017">
    <property type="taxonomic scope" value="Bacteria"/>
</dbReference>
<dbReference type="InterPro" id="IPR037481">
    <property type="entry name" value="LacX"/>
</dbReference>
<reference evidence="1 2" key="1">
    <citation type="submission" date="2009-09" db="EMBL/GenBank/DDBJ databases">
        <authorList>
            <person name="Weinstock G."/>
            <person name="Sodergren E."/>
            <person name="Clifton S."/>
            <person name="Fulton L."/>
            <person name="Fulton B."/>
            <person name="Courtney L."/>
            <person name="Fronick C."/>
            <person name="Harrison M."/>
            <person name="Strong C."/>
            <person name="Farmer C."/>
            <person name="Delahaunty K."/>
            <person name="Markovic C."/>
            <person name="Hall O."/>
            <person name="Minx P."/>
            <person name="Tomlinson C."/>
            <person name="Mitreva M."/>
            <person name="Nelson J."/>
            <person name="Hou S."/>
            <person name="Wollam A."/>
            <person name="Pepin K.H."/>
            <person name="Johnson M."/>
            <person name="Bhonagiri V."/>
            <person name="Nash W.E."/>
            <person name="Warren W."/>
            <person name="Chinwalla A."/>
            <person name="Mardis E.R."/>
            <person name="Wilson R.K."/>
        </authorList>
    </citation>
    <scope>NUCLEOTIDE SEQUENCE [LARGE SCALE GENOMIC DNA]</scope>
    <source>
        <strain evidence="1 2">F0254</strain>
    </source>
</reference>
<dbReference type="GO" id="GO:0030246">
    <property type="term" value="F:carbohydrate binding"/>
    <property type="evidence" value="ECO:0007669"/>
    <property type="project" value="InterPro"/>
</dbReference>
<dbReference type="Pfam" id="PF01263">
    <property type="entry name" value="Aldose_epim"/>
    <property type="match status" value="1"/>
</dbReference>
<dbReference type="AlphaFoldDB" id="C9N0Y3"/>
<accession>C9N0Y3</accession>
<dbReference type="EMBL" id="ACVB02000027">
    <property type="protein sequence ID" value="EEX73469.1"/>
    <property type="molecule type" value="Genomic_DNA"/>
</dbReference>
<dbReference type="InterPro" id="IPR011013">
    <property type="entry name" value="Gal_mutarotase_sf_dom"/>
</dbReference>
<evidence type="ECO:0000313" key="2">
    <source>
        <dbReference type="Proteomes" id="UP000006233"/>
    </source>
</evidence>
<comment type="caution">
    <text evidence="1">The sequence shown here is derived from an EMBL/GenBank/DDBJ whole genome shotgun (WGS) entry which is preliminary data.</text>
</comment>
<dbReference type="STRING" id="634994.GCWU000323_02504"/>
<dbReference type="HOGENOM" id="CLU_057834_1_0_0"/>
<dbReference type="GO" id="GO:0005975">
    <property type="term" value="P:carbohydrate metabolic process"/>
    <property type="evidence" value="ECO:0007669"/>
    <property type="project" value="InterPro"/>
</dbReference>
<protein>
    <submittedName>
        <fullName evidence="1">Aldose 1-epimerase</fullName>
    </submittedName>
</protein>
<dbReference type="InterPro" id="IPR014718">
    <property type="entry name" value="GH-type_carb-bd"/>
</dbReference>
<name>C9N0Y3_9FUSO</name>